<organism evidence="1">
    <name type="scientific">viral metagenome</name>
    <dbReference type="NCBI Taxonomy" id="1070528"/>
    <lineage>
        <taxon>unclassified sequences</taxon>
        <taxon>metagenomes</taxon>
        <taxon>organismal metagenomes</taxon>
    </lineage>
</organism>
<name>A0A6C0BQ83_9ZZZZ</name>
<accession>A0A6C0BQ83</accession>
<dbReference type="AlphaFoldDB" id="A0A6C0BQ83"/>
<dbReference type="EMBL" id="MN739226">
    <property type="protein sequence ID" value="QHS94547.1"/>
    <property type="molecule type" value="Genomic_DNA"/>
</dbReference>
<sequence length="232" mass="27933">MKILLTFGTTGEYEKRAERLINLMKELDIFDKIILLTEQDLKNDPIFWNQHKTFIENNKRGYGYWVWKSYIIKKQLEILNDNDTLLYLDSSIIFRASKDKFIDLFNIVKRDYIIGSYCRVKCLEYVWNKMDLIENLDMNHDAYLNTRQRQAGSIMILNNKKTRELIDNWYTLSSQYHFIDDTPSIIKNISGFKEHRHDQSIYSLLTKKYNIYSNVDMVEFLNLWCLKHSRPI</sequence>
<proteinExistence type="predicted"/>
<protein>
    <recommendedName>
        <fullName evidence="2">Nucleotide-diphospho-sugar transferase domain-containing protein</fullName>
    </recommendedName>
</protein>
<evidence type="ECO:0000313" key="1">
    <source>
        <dbReference type="EMBL" id="QHS94547.1"/>
    </source>
</evidence>
<evidence type="ECO:0008006" key="2">
    <source>
        <dbReference type="Google" id="ProtNLM"/>
    </source>
</evidence>
<reference evidence="1" key="1">
    <citation type="journal article" date="2020" name="Nature">
        <title>Giant virus diversity and host interactions through global metagenomics.</title>
        <authorList>
            <person name="Schulz F."/>
            <person name="Roux S."/>
            <person name="Paez-Espino D."/>
            <person name="Jungbluth S."/>
            <person name="Walsh D.A."/>
            <person name="Denef V.J."/>
            <person name="McMahon K.D."/>
            <person name="Konstantinidis K.T."/>
            <person name="Eloe-Fadrosh E.A."/>
            <person name="Kyrpides N.C."/>
            <person name="Woyke T."/>
        </authorList>
    </citation>
    <scope>NUCLEOTIDE SEQUENCE</scope>
    <source>
        <strain evidence="1">GVMAG-M-3300018416-45</strain>
    </source>
</reference>